<dbReference type="Gene3D" id="3.40.50.1820">
    <property type="entry name" value="alpha/beta hydrolase"/>
    <property type="match status" value="1"/>
</dbReference>
<dbReference type="GO" id="GO:0047372">
    <property type="term" value="F:monoacylglycerol lipase activity"/>
    <property type="evidence" value="ECO:0007669"/>
    <property type="project" value="TreeGrafter"/>
</dbReference>
<evidence type="ECO:0000313" key="3">
    <source>
        <dbReference type="EMBL" id="KAH7375628.1"/>
    </source>
</evidence>
<dbReference type="SUPFAM" id="SSF53474">
    <property type="entry name" value="alpha/beta-Hydrolases"/>
    <property type="match status" value="1"/>
</dbReference>
<dbReference type="GO" id="GO:0016020">
    <property type="term" value="C:membrane"/>
    <property type="evidence" value="ECO:0007669"/>
    <property type="project" value="TreeGrafter"/>
</dbReference>
<protein>
    <submittedName>
        <fullName evidence="3">Alpha/beta hydrolase</fullName>
    </submittedName>
</protein>
<feature type="chain" id="PRO_5035456301" evidence="1">
    <location>
        <begin position="18"/>
        <end position="337"/>
    </location>
</feature>
<dbReference type="Proteomes" id="UP000813385">
    <property type="component" value="Unassembled WGS sequence"/>
</dbReference>
<keyword evidence="3" id="KW-0378">Hydrolase</keyword>
<gene>
    <name evidence="3" type="ORF">B0T11DRAFT_334950</name>
</gene>
<evidence type="ECO:0000259" key="2">
    <source>
        <dbReference type="Pfam" id="PF00561"/>
    </source>
</evidence>
<dbReference type="PANTHER" id="PTHR43798:SF33">
    <property type="entry name" value="HYDROLASE, PUTATIVE (AFU_ORTHOLOGUE AFUA_2G14860)-RELATED"/>
    <property type="match status" value="1"/>
</dbReference>
<sequence>MRLSLLSIGLLAGLAAAQTPGTISEGPFPEDLNGSNFTSPFPVHVYTFSSQTETLEMAFMDVKPKCEPNGKTAVLLHGRNFCGATWEGTIRALAGAGYRVIAPDQVGFCKSSKPAGYQFSLRQLAWNTRGLLDAAGVGNVTVIGHSFGGMLTTIFGHQYPNSVDELVLVNAIGMEDYVQKGVPYITIDRSRTTEAASTYQSIKAYEQAIYYLGQWKESYDVWVRMLVNVYYGSQRQAYIHCQAKIIDLVLAQPVAHYFKNLKPRTLLMVGEKDKTAIGANWSPPEVAATLGRFDLLGPEVAGQIPDGHLITFPNEGHSPHISAPEEFHDALLGWLSK</sequence>
<proteinExistence type="predicted"/>
<name>A0A8K0TV68_9PEZI</name>
<dbReference type="PANTHER" id="PTHR43798">
    <property type="entry name" value="MONOACYLGLYCEROL LIPASE"/>
    <property type="match status" value="1"/>
</dbReference>
<dbReference type="InterPro" id="IPR050266">
    <property type="entry name" value="AB_hydrolase_sf"/>
</dbReference>
<feature type="signal peptide" evidence="1">
    <location>
        <begin position="1"/>
        <end position="17"/>
    </location>
</feature>
<accession>A0A8K0TV68</accession>
<dbReference type="InterPro" id="IPR000073">
    <property type="entry name" value="AB_hydrolase_1"/>
</dbReference>
<dbReference type="EMBL" id="JAGPXD010000001">
    <property type="protein sequence ID" value="KAH7375628.1"/>
    <property type="molecule type" value="Genomic_DNA"/>
</dbReference>
<keyword evidence="1" id="KW-0732">Signal</keyword>
<dbReference type="InterPro" id="IPR029058">
    <property type="entry name" value="AB_hydrolase_fold"/>
</dbReference>
<dbReference type="AlphaFoldDB" id="A0A8K0TV68"/>
<evidence type="ECO:0000256" key="1">
    <source>
        <dbReference type="SAM" id="SignalP"/>
    </source>
</evidence>
<evidence type="ECO:0000313" key="4">
    <source>
        <dbReference type="Proteomes" id="UP000813385"/>
    </source>
</evidence>
<dbReference type="Pfam" id="PF00561">
    <property type="entry name" value="Abhydrolase_1"/>
    <property type="match status" value="1"/>
</dbReference>
<keyword evidence="4" id="KW-1185">Reference proteome</keyword>
<feature type="domain" description="AB hydrolase-1" evidence="2">
    <location>
        <begin position="74"/>
        <end position="175"/>
    </location>
</feature>
<dbReference type="GO" id="GO:0046464">
    <property type="term" value="P:acylglycerol catabolic process"/>
    <property type="evidence" value="ECO:0007669"/>
    <property type="project" value="TreeGrafter"/>
</dbReference>
<dbReference type="OrthoDB" id="10249433at2759"/>
<dbReference type="PRINTS" id="PR00111">
    <property type="entry name" value="ABHYDROLASE"/>
</dbReference>
<reference evidence="3" key="1">
    <citation type="journal article" date="2021" name="Nat. Commun.">
        <title>Genetic determinants of endophytism in the Arabidopsis root mycobiome.</title>
        <authorList>
            <person name="Mesny F."/>
            <person name="Miyauchi S."/>
            <person name="Thiergart T."/>
            <person name="Pickel B."/>
            <person name="Atanasova L."/>
            <person name="Karlsson M."/>
            <person name="Huettel B."/>
            <person name="Barry K.W."/>
            <person name="Haridas S."/>
            <person name="Chen C."/>
            <person name="Bauer D."/>
            <person name="Andreopoulos W."/>
            <person name="Pangilinan J."/>
            <person name="LaButti K."/>
            <person name="Riley R."/>
            <person name="Lipzen A."/>
            <person name="Clum A."/>
            <person name="Drula E."/>
            <person name="Henrissat B."/>
            <person name="Kohler A."/>
            <person name="Grigoriev I.V."/>
            <person name="Martin F.M."/>
            <person name="Hacquard S."/>
        </authorList>
    </citation>
    <scope>NUCLEOTIDE SEQUENCE</scope>
    <source>
        <strain evidence="3">MPI-CAGE-AT-0016</strain>
    </source>
</reference>
<organism evidence="3 4">
    <name type="scientific">Plectosphaerella cucumerina</name>
    <dbReference type="NCBI Taxonomy" id="40658"/>
    <lineage>
        <taxon>Eukaryota</taxon>
        <taxon>Fungi</taxon>
        <taxon>Dikarya</taxon>
        <taxon>Ascomycota</taxon>
        <taxon>Pezizomycotina</taxon>
        <taxon>Sordariomycetes</taxon>
        <taxon>Hypocreomycetidae</taxon>
        <taxon>Glomerellales</taxon>
        <taxon>Plectosphaerellaceae</taxon>
        <taxon>Plectosphaerella</taxon>
    </lineage>
</organism>
<comment type="caution">
    <text evidence="3">The sequence shown here is derived from an EMBL/GenBank/DDBJ whole genome shotgun (WGS) entry which is preliminary data.</text>
</comment>